<proteinExistence type="predicted"/>
<feature type="compositionally biased region" description="Acidic residues" evidence="1">
    <location>
        <begin position="228"/>
        <end position="239"/>
    </location>
</feature>
<dbReference type="InParanoid" id="A0A543AVX8"/>
<feature type="compositionally biased region" description="Polar residues" evidence="1">
    <location>
        <begin position="244"/>
        <end position="255"/>
    </location>
</feature>
<gene>
    <name evidence="2" type="ORF">FB566_2249</name>
</gene>
<dbReference type="Proteomes" id="UP000317043">
    <property type="component" value="Unassembled WGS sequence"/>
</dbReference>
<comment type="caution">
    <text evidence="2">The sequence shown here is derived from an EMBL/GenBank/DDBJ whole genome shotgun (WGS) entry which is preliminary data.</text>
</comment>
<organism evidence="2 3">
    <name type="scientific">Stackebrandtia endophytica</name>
    <dbReference type="NCBI Taxonomy" id="1496996"/>
    <lineage>
        <taxon>Bacteria</taxon>
        <taxon>Bacillati</taxon>
        <taxon>Actinomycetota</taxon>
        <taxon>Actinomycetes</taxon>
        <taxon>Glycomycetales</taxon>
        <taxon>Glycomycetaceae</taxon>
        <taxon>Stackebrandtia</taxon>
    </lineage>
</organism>
<dbReference type="EMBL" id="VFOW01000001">
    <property type="protein sequence ID" value="TQL76714.1"/>
    <property type="molecule type" value="Genomic_DNA"/>
</dbReference>
<protein>
    <submittedName>
        <fullName evidence="2">Uncharacterized protein</fullName>
    </submittedName>
</protein>
<dbReference type="AlphaFoldDB" id="A0A543AVX8"/>
<evidence type="ECO:0000256" key="1">
    <source>
        <dbReference type="SAM" id="MobiDB-lite"/>
    </source>
</evidence>
<keyword evidence="3" id="KW-1185">Reference proteome</keyword>
<feature type="compositionally biased region" description="Basic and acidic residues" evidence="1">
    <location>
        <begin position="196"/>
        <end position="226"/>
    </location>
</feature>
<dbReference type="OrthoDB" id="5200831at2"/>
<evidence type="ECO:0000313" key="3">
    <source>
        <dbReference type="Proteomes" id="UP000317043"/>
    </source>
</evidence>
<evidence type="ECO:0000313" key="2">
    <source>
        <dbReference type="EMBL" id="TQL76714.1"/>
    </source>
</evidence>
<dbReference type="RefSeq" id="WP_142038521.1">
    <property type="nucleotide sequence ID" value="NZ_JBHTGS010000001.1"/>
</dbReference>
<reference evidence="2 3" key="1">
    <citation type="submission" date="2019-06" db="EMBL/GenBank/DDBJ databases">
        <title>Sequencing the genomes of 1000 actinobacteria strains.</title>
        <authorList>
            <person name="Klenk H.-P."/>
        </authorList>
    </citation>
    <scope>NUCLEOTIDE SEQUENCE [LARGE SCALE GENOMIC DNA]</scope>
    <source>
        <strain evidence="2 3">DSM 45928</strain>
    </source>
</reference>
<feature type="region of interest" description="Disordered" evidence="1">
    <location>
        <begin position="196"/>
        <end position="263"/>
    </location>
</feature>
<sequence>MSVSKCDYQLIPPTNSEYPPAPVHPDPVVEARFVTVARTARPRRFAFCQAIPAHPGNGDVVVRPMYQGLRNPDGTCVLLLAGQPYGYYQSVDAAHHHAQGDDLYLVWLEPDHDLPDAADSVANVEARDNDASYWLVALPFIAHGPTDARTKAIDTASFLEPVTPGLMREATILLSGDNPTNPITLFCPIEPCMREPFHHGEHQPAPETERSGESESDSEPKVKPEPTGEPETDDTETETEPGSQGDTVPDQSTPDTLDVEVPQ</sequence>
<name>A0A543AVX8_9ACTN</name>
<accession>A0A543AVX8</accession>